<dbReference type="RefSeq" id="XP_008608294.1">
    <property type="nucleotide sequence ID" value="XM_008610072.1"/>
</dbReference>
<dbReference type="InParanoid" id="T0QZA8"/>
<dbReference type="Proteomes" id="UP000030762">
    <property type="component" value="Unassembled WGS sequence"/>
</dbReference>
<protein>
    <submittedName>
        <fullName evidence="2">Uncharacterized protein</fullName>
    </submittedName>
</protein>
<gene>
    <name evidence="3" type="ORF">SDRG_04397</name>
    <name evidence="2" type="ORF">SDRG_17024</name>
</gene>
<dbReference type="VEuPathDB" id="FungiDB:SDRG_17024"/>
<keyword evidence="4" id="KW-1185">Reference proteome</keyword>
<feature type="compositionally biased region" description="Basic and acidic residues" evidence="1">
    <location>
        <begin position="106"/>
        <end position="135"/>
    </location>
</feature>
<accession>T0QZA8</accession>
<dbReference type="AlphaFoldDB" id="T0QZA8"/>
<evidence type="ECO:0000313" key="3">
    <source>
        <dbReference type="EMBL" id="EQC37967.1"/>
    </source>
</evidence>
<organism evidence="2 4">
    <name type="scientific">Saprolegnia diclina (strain VS20)</name>
    <dbReference type="NCBI Taxonomy" id="1156394"/>
    <lineage>
        <taxon>Eukaryota</taxon>
        <taxon>Sar</taxon>
        <taxon>Stramenopiles</taxon>
        <taxon>Oomycota</taxon>
        <taxon>Saprolegniomycetes</taxon>
        <taxon>Saprolegniales</taxon>
        <taxon>Saprolegniaceae</taxon>
        <taxon>Saprolegnia</taxon>
    </lineage>
</organism>
<evidence type="ECO:0000313" key="2">
    <source>
        <dbReference type="EMBL" id="EQC25088.1"/>
    </source>
</evidence>
<dbReference type="VEuPathDB" id="FungiDB:SDRG_04397"/>
<dbReference type="GeneID" id="19957751"/>
<feature type="region of interest" description="Disordered" evidence="1">
    <location>
        <begin position="1"/>
        <end position="45"/>
    </location>
</feature>
<feature type="region of interest" description="Disordered" evidence="1">
    <location>
        <begin position="92"/>
        <end position="135"/>
    </location>
</feature>
<feature type="compositionally biased region" description="Basic and acidic residues" evidence="1">
    <location>
        <begin position="35"/>
        <end position="45"/>
    </location>
</feature>
<proteinExistence type="predicted"/>
<sequence length="135" mass="14610">MSKPSPRCSACNAEARVRGPQALRAGSVGPNVQEHAPRNEAAERDKLLNDMQLSAMHARIGIVARRWPRESTGRSKDTSNVIALHSYLEATTGAGAKAAGGKKRARDATDKPKEPKPKRVKKPDVRRKLDLPVAA</sequence>
<dbReference type="RefSeq" id="XP_008621479.1">
    <property type="nucleotide sequence ID" value="XM_008623257.1"/>
</dbReference>
<name>T0QZA8_SAPDV</name>
<evidence type="ECO:0000256" key="1">
    <source>
        <dbReference type="SAM" id="MobiDB-lite"/>
    </source>
</evidence>
<evidence type="ECO:0000313" key="4">
    <source>
        <dbReference type="Proteomes" id="UP000030762"/>
    </source>
</evidence>
<dbReference type="EMBL" id="JH767311">
    <property type="protein sequence ID" value="EQC25088.1"/>
    <property type="molecule type" value="Genomic_DNA"/>
</dbReference>
<dbReference type="OrthoDB" id="87832at2759"/>
<dbReference type="EMBL" id="JH767142">
    <property type="protein sequence ID" value="EQC37967.1"/>
    <property type="molecule type" value="Genomic_DNA"/>
</dbReference>
<reference evidence="2 4" key="1">
    <citation type="submission" date="2012-04" db="EMBL/GenBank/DDBJ databases">
        <title>The Genome Sequence of Saprolegnia declina VS20.</title>
        <authorList>
            <consortium name="The Broad Institute Genome Sequencing Platform"/>
            <person name="Russ C."/>
            <person name="Nusbaum C."/>
            <person name="Tyler B."/>
            <person name="van West P."/>
            <person name="Dieguez-Uribeondo J."/>
            <person name="de Bruijn I."/>
            <person name="Tripathy S."/>
            <person name="Jiang R."/>
            <person name="Young S.K."/>
            <person name="Zeng Q."/>
            <person name="Gargeya S."/>
            <person name="Fitzgerald M."/>
            <person name="Haas B."/>
            <person name="Abouelleil A."/>
            <person name="Alvarado L."/>
            <person name="Arachchi H.M."/>
            <person name="Berlin A."/>
            <person name="Chapman S.B."/>
            <person name="Goldberg J."/>
            <person name="Griggs A."/>
            <person name="Gujja S."/>
            <person name="Hansen M."/>
            <person name="Howarth C."/>
            <person name="Imamovic A."/>
            <person name="Larimer J."/>
            <person name="McCowen C."/>
            <person name="Montmayeur A."/>
            <person name="Murphy C."/>
            <person name="Neiman D."/>
            <person name="Pearson M."/>
            <person name="Priest M."/>
            <person name="Roberts A."/>
            <person name="Saif S."/>
            <person name="Shea T."/>
            <person name="Sisk P."/>
            <person name="Sykes S."/>
            <person name="Wortman J."/>
            <person name="Nusbaum C."/>
            <person name="Birren B."/>
        </authorList>
    </citation>
    <scope>NUCLEOTIDE SEQUENCE [LARGE SCALE GENOMIC DNA]</scope>
    <source>
        <strain evidence="2 4">VS20</strain>
    </source>
</reference>
<dbReference type="GeneID" id="19945124"/>